<evidence type="ECO:0000313" key="3">
    <source>
        <dbReference type="Proteomes" id="UP001251528"/>
    </source>
</evidence>
<dbReference type="Proteomes" id="UP001251528">
    <property type="component" value="Unassembled WGS sequence"/>
</dbReference>
<comment type="caution">
    <text evidence="2">The sequence shown here is derived from an EMBL/GenBank/DDBJ whole genome shotgun (WGS) entry which is preliminary data.</text>
</comment>
<proteinExistence type="predicted"/>
<feature type="region of interest" description="Disordered" evidence="1">
    <location>
        <begin position="85"/>
        <end position="110"/>
    </location>
</feature>
<dbReference type="EMBL" id="JASWJB010000012">
    <property type="protein sequence ID" value="KAK2612761.1"/>
    <property type="molecule type" value="Genomic_DNA"/>
</dbReference>
<evidence type="ECO:0000256" key="1">
    <source>
        <dbReference type="SAM" id="MobiDB-lite"/>
    </source>
</evidence>
<feature type="compositionally biased region" description="Basic and acidic residues" evidence="1">
    <location>
        <begin position="87"/>
        <end position="96"/>
    </location>
</feature>
<gene>
    <name evidence="2" type="ORF">QQS21_001212</name>
</gene>
<sequence>MERWLAYPAGKKGEKANLKAASLRIVNINHESVATFPGLGSTPIITYISSGEEYRSSTDMQAKNTKFEKSYNTWRYMEVGCTVTKQPNKETDKEIPIPELAPQDLAGKTG</sequence>
<keyword evidence="3" id="KW-1185">Reference proteome</keyword>
<name>A0AAJ0CXM6_9HYPO</name>
<organism evidence="2 3">
    <name type="scientific">Conoideocrella luteorostrata</name>
    <dbReference type="NCBI Taxonomy" id="1105319"/>
    <lineage>
        <taxon>Eukaryota</taxon>
        <taxon>Fungi</taxon>
        <taxon>Dikarya</taxon>
        <taxon>Ascomycota</taxon>
        <taxon>Pezizomycotina</taxon>
        <taxon>Sordariomycetes</taxon>
        <taxon>Hypocreomycetidae</taxon>
        <taxon>Hypocreales</taxon>
        <taxon>Clavicipitaceae</taxon>
        <taxon>Conoideocrella</taxon>
    </lineage>
</organism>
<evidence type="ECO:0000313" key="2">
    <source>
        <dbReference type="EMBL" id="KAK2612761.1"/>
    </source>
</evidence>
<accession>A0AAJ0CXM6</accession>
<reference evidence="2" key="1">
    <citation type="submission" date="2023-06" db="EMBL/GenBank/DDBJ databases">
        <title>Conoideocrella luteorostrata (Hypocreales: Clavicipitaceae), a potential biocontrol fungus for elongate hemlock scale in United States Christmas tree production areas.</title>
        <authorList>
            <person name="Barrett H."/>
            <person name="Lovett B."/>
            <person name="Macias A.M."/>
            <person name="Stajich J.E."/>
            <person name="Kasson M.T."/>
        </authorList>
    </citation>
    <scope>NUCLEOTIDE SEQUENCE</scope>
    <source>
        <strain evidence="2">ARSEF 14590</strain>
    </source>
</reference>
<protein>
    <submittedName>
        <fullName evidence="2">Uncharacterized protein</fullName>
    </submittedName>
</protein>
<dbReference type="AlphaFoldDB" id="A0AAJ0CXM6"/>